<evidence type="ECO:0000256" key="6">
    <source>
        <dbReference type="SAM" id="Phobius"/>
    </source>
</evidence>
<keyword evidence="3 6" id="KW-0812">Transmembrane</keyword>
<protein>
    <submittedName>
        <fullName evidence="7">MFS transporter</fullName>
    </submittedName>
</protein>
<keyword evidence="4 6" id="KW-1133">Transmembrane helix</keyword>
<evidence type="ECO:0000256" key="1">
    <source>
        <dbReference type="ARBA" id="ARBA00004141"/>
    </source>
</evidence>
<dbReference type="GO" id="GO:0022857">
    <property type="term" value="F:transmembrane transporter activity"/>
    <property type="evidence" value="ECO:0007669"/>
    <property type="project" value="InterPro"/>
</dbReference>
<dbReference type="Gene3D" id="1.20.1250.20">
    <property type="entry name" value="MFS general substrate transporter like domains"/>
    <property type="match status" value="1"/>
</dbReference>
<feature type="transmembrane region" description="Helical" evidence="6">
    <location>
        <begin position="218"/>
        <end position="236"/>
    </location>
</feature>
<evidence type="ECO:0000256" key="3">
    <source>
        <dbReference type="ARBA" id="ARBA00022692"/>
    </source>
</evidence>
<comment type="subcellular location">
    <subcellularLocation>
        <location evidence="1">Membrane</location>
        <topology evidence="1">Multi-pass membrane protein</topology>
    </subcellularLocation>
</comment>
<evidence type="ECO:0000256" key="5">
    <source>
        <dbReference type="ARBA" id="ARBA00023136"/>
    </source>
</evidence>
<keyword evidence="8" id="KW-1185">Reference proteome</keyword>
<evidence type="ECO:0000313" key="8">
    <source>
        <dbReference type="Proteomes" id="UP000009168"/>
    </source>
</evidence>
<dbReference type="Pfam" id="PF07690">
    <property type="entry name" value="MFS_1"/>
    <property type="match status" value="1"/>
</dbReference>
<feature type="transmembrane region" description="Helical" evidence="6">
    <location>
        <begin position="276"/>
        <end position="295"/>
    </location>
</feature>
<feature type="transmembrane region" description="Helical" evidence="6">
    <location>
        <begin position="62"/>
        <end position="82"/>
    </location>
</feature>
<sequence>MFNVPAVTYLQEKNMQHEEQKKNIKKHFLMVNILGKMEAFLETGNMIGPIIGGILFKQGGSFAVFVPICCIELILLFSFVYFSKSLDQKLKAAIQSATTLPELVSQKNNLEFTANNVSSNNNSVKLSNEKNKLCINDDQSSKDFQHDQSSIKNIIHQNEFKAKQINSKDINMIKINFNIKIFLTGIVIFLPLFSQSFIDPSLSLFLEDQFGMNEIQSGYFFLSNALSFIIATSIISQYLTKNVNHSRITSIICLILKGSSFVMYGPDKILGINPHIAISIMCSIVIGFSIGNILVSQNKVLSFVISRELLDYSQEQQLYIISILYNMYQDFGWLSGPLIGGVMTNYLDFPRASSIIGLINLSYTVLYLIFFKLPLLSTIFPQKNNQLQTKQEQGIPTFSCIQQVENRDNKYIQHIKQSEIPQLTNFVKQKYQKSNKLLQIHKCVNNKEEQQHSINISSNKFQQTSQKSIQILQNDQALEPSVSDRSIINALSQNQLSRYQERQDDENIIIEGAKDQQAESNKHIYPELDAEESLSPTLFIRNSSRIKRKKFSLIQGNIKYIINNNNDNKIQQQTNEQSNINKKLNFDDNYYNTNSNLYILNDLQSSRKSLEQIQFNLDCVADKSTTLRFENISQTNQQISQQLILDETFSPTIKYDQGNLFSPLRSKRRLNQKNLSIKFQQQDIILQSNPIKSKQLNKSRL</sequence>
<evidence type="ECO:0000256" key="2">
    <source>
        <dbReference type="ARBA" id="ARBA00022448"/>
    </source>
</evidence>
<evidence type="ECO:0000313" key="7">
    <source>
        <dbReference type="EMBL" id="EAR89304.1"/>
    </source>
</evidence>
<dbReference type="PANTHER" id="PTHR23506:SF26">
    <property type="entry name" value="MFS-TYPE TRANSPORTER SLC18B1"/>
    <property type="match status" value="1"/>
</dbReference>
<dbReference type="PANTHER" id="PTHR23506">
    <property type="entry name" value="GH10249P"/>
    <property type="match status" value="1"/>
</dbReference>
<proteinExistence type="predicted"/>
<dbReference type="InterPro" id="IPR036259">
    <property type="entry name" value="MFS_trans_sf"/>
</dbReference>
<name>I7M0K8_TETTS</name>
<gene>
    <name evidence="7" type="ORF">TTHERM_00371190</name>
</gene>
<dbReference type="InParanoid" id="I7M0K8"/>
<dbReference type="AlphaFoldDB" id="I7M0K8"/>
<feature type="transmembrane region" description="Helical" evidence="6">
    <location>
        <begin position="355"/>
        <end position="375"/>
    </location>
</feature>
<accession>I7M0K8</accession>
<dbReference type="STRING" id="312017.I7M0K8"/>
<keyword evidence="5 6" id="KW-0472">Membrane</keyword>
<dbReference type="SUPFAM" id="SSF103473">
    <property type="entry name" value="MFS general substrate transporter"/>
    <property type="match status" value="1"/>
</dbReference>
<dbReference type="Proteomes" id="UP000009168">
    <property type="component" value="Unassembled WGS sequence"/>
</dbReference>
<feature type="transmembrane region" description="Helical" evidence="6">
    <location>
        <begin position="248"/>
        <end position="264"/>
    </location>
</feature>
<evidence type="ECO:0000256" key="4">
    <source>
        <dbReference type="ARBA" id="ARBA00022989"/>
    </source>
</evidence>
<organism evidence="7 8">
    <name type="scientific">Tetrahymena thermophila (strain SB210)</name>
    <dbReference type="NCBI Taxonomy" id="312017"/>
    <lineage>
        <taxon>Eukaryota</taxon>
        <taxon>Sar</taxon>
        <taxon>Alveolata</taxon>
        <taxon>Ciliophora</taxon>
        <taxon>Intramacronucleata</taxon>
        <taxon>Oligohymenophorea</taxon>
        <taxon>Hymenostomatida</taxon>
        <taxon>Tetrahymenina</taxon>
        <taxon>Tetrahymenidae</taxon>
        <taxon>Tetrahymena</taxon>
    </lineage>
</organism>
<keyword evidence="2" id="KW-0813">Transport</keyword>
<dbReference type="InterPro" id="IPR011701">
    <property type="entry name" value="MFS"/>
</dbReference>
<dbReference type="OrthoDB" id="298065at2759"/>
<reference evidence="8" key="1">
    <citation type="journal article" date="2006" name="PLoS Biol.">
        <title>Macronuclear genome sequence of the ciliate Tetrahymena thermophila, a model eukaryote.</title>
        <authorList>
            <person name="Eisen J.A."/>
            <person name="Coyne R.S."/>
            <person name="Wu M."/>
            <person name="Wu D."/>
            <person name="Thiagarajan M."/>
            <person name="Wortman J.R."/>
            <person name="Badger J.H."/>
            <person name="Ren Q."/>
            <person name="Amedeo P."/>
            <person name="Jones K.M."/>
            <person name="Tallon L.J."/>
            <person name="Delcher A.L."/>
            <person name="Salzberg S.L."/>
            <person name="Silva J.C."/>
            <person name="Haas B.J."/>
            <person name="Majoros W.H."/>
            <person name="Farzad M."/>
            <person name="Carlton J.M."/>
            <person name="Smith R.K. Jr."/>
            <person name="Garg J."/>
            <person name="Pearlman R.E."/>
            <person name="Karrer K.M."/>
            <person name="Sun L."/>
            <person name="Manning G."/>
            <person name="Elde N.C."/>
            <person name="Turkewitz A.P."/>
            <person name="Asai D.J."/>
            <person name="Wilkes D.E."/>
            <person name="Wang Y."/>
            <person name="Cai H."/>
            <person name="Collins K."/>
            <person name="Stewart B.A."/>
            <person name="Lee S.R."/>
            <person name="Wilamowska K."/>
            <person name="Weinberg Z."/>
            <person name="Ruzzo W.L."/>
            <person name="Wloga D."/>
            <person name="Gaertig J."/>
            <person name="Frankel J."/>
            <person name="Tsao C.-C."/>
            <person name="Gorovsky M.A."/>
            <person name="Keeling P.J."/>
            <person name="Waller R.F."/>
            <person name="Patron N.J."/>
            <person name="Cherry J.M."/>
            <person name="Stover N.A."/>
            <person name="Krieger C.J."/>
            <person name="del Toro C."/>
            <person name="Ryder H.F."/>
            <person name="Williamson S.C."/>
            <person name="Barbeau R.A."/>
            <person name="Hamilton E.P."/>
            <person name="Orias E."/>
        </authorList>
    </citation>
    <scope>NUCLEOTIDE SEQUENCE [LARGE SCALE GENOMIC DNA]</scope>
    <source>
        <strain evidence="8">SB210</strain>
    </source>
</reference>
<dbReference type="EMBL" id="GG662821">
    <property type="protein sequence ID" value="EAR89304.1"/>
    <property type="molecule type" value="Genomic_DNA"/>
</dbReference>
<feature type="transmembrane region" description="Helical" evidence="6">
    <location>
        <begin position="177"/>
        <end position="198"/>
    </location>
</feature>
<dbReference type="KEGG" id="tet:TTHERM_00371190"/>
<dbReference type="GO" id="GO:0016020">
    <property type="term" value="C:membrane"/>
    <property type="evidence" value="ECO:0007669"/>
    <property type="project" value="UniProtKB-SubCell"/>
</dbReference>
<dbReference type="HOGENOM" id="CLU_393585_0_0_1"/>
<dbReference type="GeneID" id="7845161"/>
<dbReference type="RefSeq" id="XP_001009549.1">
    <property type="nucleotide sequence ID" value="XM_001009549.1"/>
</dbReference>
<dbReference type="InterPro" id="IPR050930">
    <property type="entry name" value="MFS_Vesicular_Transporter"/>
</dbReference>